<dbReference type="EC" id="6.3.5.4" evidence="3"/>
<dbReference type="InterPro" id="IPR001962">
    <property type="entry name" value="Asn_synthase"/>
</dbReference>
<keyword evidence="10" id="KW-0436">Ligase</keyword>
<dbReference type="NCBIfam" id="TIGR01536">
    <property type="entry name" value="asn_synth_AEB"/>
    <property type="match status" value="1"/>
</dbReference>
<evidence type="ECO:0000313" key="10">
    <source>
        <dbReference type="EMBL" id="NYZ24653.1"/>
    </source>
</evidence>
<dbReference type="PANTHER" id="PTHR43284:SF1">
    <property type="entry name" value="ASPARAGINE SYNTHETASE"/>
    <property type="match status" value="1"/>
</dbReference>
<dbReference type="EMBL" id="JABFDB010000042">
    <property type="protein sequence ID" value="NYZ24653.1"/>
    <property type="molecule type" value="Genomic_DNA"/>
</dbReference>
<dbReference type="PROSITE" id="PS51278">
    <property type="entry name" value="GATASE_TYPE_2"/>
    <property type="match status" value="1"/>
</dbReference>
<reference evidence="10 11" key="1">
    <citation type="submission" date="2020-05" db="EMBL/GenBank/DDBJ databases">
        <title>Azospirillum oleiclasticum sp. nov, a nitrogen-fixing and heavy crude oil-emulsifying bacterium isolated from the crude oil of Yumen Oilfield.</title>
        <authorList>
            <person name="Wu D."/>
            <person name="Cai M."/>
            <person name="Zhang X."/>
        </authorList>
    </citation>
    <scope>NUCLEOTIDE SEQUENCE [LARGE SCALE GENOMIC DNA]</scope>
    <source>
        <strain evidence="10 11">ROY-1-1-2</strain>
    </source>
</reference>
<evidence type="ECO:0000256" key="4">
    <source>
        <dbReference type="ARBA" id="ARBA00022741"/>
    </source>
</evidence>
<dbReference type="GO" id="GO:0004066">
    <property type="term" value="F:asparagine synthase (glutamine-hydrolyzing) activity"/>
    <property type="evidence" value="ECO:0007669"/>
    <property type="project" value="UniProtKB-EC"/>
</dbReference>
<evidence type="ECO:0000256" key="2">
    <source>
        <dbReference type="ARBA" id="ARBA00005752"/>
    </source>
</evidence>
<organism evidence="10 11">
    <name type="scientific">Azospirillum oleiclasticum</name>
    <dbReference type="NCBI Taxonomy" id="2735135"/>
    <lineage>
        <taxon>Bacteria</taxon>
        <taxon>Pseudomonadati</taxon>
        <taxon>Pseudomonadota</taxon>
        <taxon>Alphaproteobacteria</taxon>
        <taxon>Rhodospirillales</taxon>
        <taxon>Azospirillaceae</taxon>
        <taxon>Azospirillum</taxon>
    </lineage>
</organism>
<sequence>MCGIAGFVGPGTDADLVGMRDALLHRGPDDAGVWAGTLPTGGRDNIPVRLGFRRLAIIDLEGGHQPMETADGDLVIVFNGEIYNAPELRTALEQAGHRFRTDHSDTEALLHAYREWGEGMVERLNGMFAFALLDRRRGRLFLARDRFGKKPLFYAETPGGLAFASEARALLRHPAVSGDLDHTALIKYFAYGFVPGPRTIHRAIRKLPGGCTMVWDLAAARGEVREYWAYRMVPDDPPPGGPERWAEDLRGLLDRAVERRLMSDVPLGFFLSGGVDSTAVVALAARRMGGAALKTFTIGFREPSFDESGFAEDAARHYGTEHRCKVLDLDTAAALIPDLLRRIDDPIADPSLLPTHLLSVFARERVTVALSGDGSDELFAGYDTFDALGAARLYHGLVPRPLHRLAEAAAARLPRSDRNMSFDFKLRRALRGLGEAPAHWMPSWLGPAAVGELAGLFGAPQAAAEVYEEAEALWHASASRDDIDRSLEFYGRYYLGENMLTKIDRASMLTSLEVRSPFLDRDVVDYVRRLPAAVKLHGRTLGVVGGTRKWILRKALAPLVPAGVLERRKKGFGIPLGRWLRHLPAPPAEAASRIGLDPAWLAARWDEHRRGAADHRNLLWAWTALAHALDGNAAASDAPGAGPRPAPVQAASIPEPAGRVSRPS</sequence>
<evidence type="ECO:0000256" key="7">
    <source>
        <dbReference type="ARBA" id="ARBA00048741"/>
    </source>
</evidence>
<evidence type="ECO:0000256" key="8">
    <source>
        <dbReference type="SAM" id="MobiDB-lite"/>
    </source>
</evidence>
<keyword evidence="11" id="KW-1185">Reference proteome</keyword>
<keyword evidence="6" id="KW-0315">Glutamine amidotransferase</keyword>
<comment type="pathway">
    <text evidence="1">Amino-acid biosynthesis; L-asparagine biosynthesis; L-asparagine from L-aspartate (L-Gln route): step 1/1.</text>
</comment>
<feature type="domain" description="Glutamine amidotransferase type-2" evidence="9">
    <location>
        <begin position="2"/>
        <end position="218"/>
    </location>
</feature>
<dbReference type="InterPro" id="IPR033738">
    <property type="entry name" value="AsnB_N"/>
</dbReference>
<comment type="similarity">
    <text evidence="2">Belongs to the asparagine synthetase family.</text>
</comment>
<dbReference type="CDD" id="cd01991">
    <property type="entry name" value="Asn_synthase_B_C"/>
    <property type="match status" value="1"/>
</dbReference>
<evidence type="ECO:0000256" key="3">
    <source>
        <dbReference type="ARBA" id="ARBA00012737"/>
    </source>
</evidence>
<proteinExistence type="inferred from homology"/>
<dbReference type="CDD" id="cd00712">
    <property type="entry name" value="AsnB"/>
    <property type="match status" value="1"/>
</dbReference>
<dbReference type="Gene3D" id="3.60.20.10">
    <property type="entry name" value="Glutamine Phosphoribosylpyrophosphate, subunit 1, domain 1"/>
    <property type="match status" value="1"/>
</dbReference>
<dbReference type="RefSeq" id="WP_180286430.1">
    <property type="nucleotide sequence ID" value="NZ_JABFDB010000042.1"/>
</dbReference>
<evidence type="ECO:0000259" key="9">
    <source>
        <dbReference type="PROSITE" id="PS51278"/>
    </source>
</evidence>
<evidence type="ECO:0000256" key="6">
    <source>
        <dbReference type="ARBA" id="ARBA00022962"/>
    </source>
</evidence>
<name>A0ABX2TMK4_9PROT</name>
<dbReference type="SUPFAM" id="SSF56235">
    <property type="entry name" value="N-terminal nucleophile aminohydrolases (Ntn hydrolases)"/>
    <property type="match status" value="1"/>
</dbReference>
<gene>
    <name evidence="10" type="primary">asnB</name>
    <name evidence="10" type="ORF">HND93_33535</name>
</gene>
<dbReference type="InterPro" id="IPR051786">
    <property type="entry name" value="ASN_synthetase/amidase"/>
</dbReference>
<protein>
    <recommendedName>
        <fullName evidence="3">asparagine synthase (glutamine-hydrolyzing)</fullName>
        <ecNumber evidence="3">6.3.5.4</ecNumber>
    </recommendedName>
</protein>
<evidence type="ECO:0000256" key="5">
    <source>
        <dbReference type="ARBA" id="ARBA00022840"/>
    </source>
</evidence>
<dbReference type="PANTHER" id="PTHR43284">
    <property type="entry name" value="ASPARAGINE SYNTHETASE (GLUTAMINE-HYDROLYZING)"/>
    <property type="match status" value="1"/>
</dbReference>
<dbReference type="Pfam" id="PF13537">
    <property type="entry name" value="GATase_7"/>
    <property type="match status" value="1"/>
</dbReference>
<dbReference type="InterPro" id="IPR029055">
    <property type="entry name" value="Ntn_hydrolases_N"/>
</dbReference>
<dbReference type="InterPro" id="IPR014729">
    <property type="entry name" value="Rossmann-like_a/b/a_fold"/>
</dbReference>
<accession>A0ABX2TMK4</accession>
<dbReference type="SUPFAM" id="SSF52402">
    <property type="entry name" value="Adenine nucleotide alpha hydrolases-like"/>
    <property type="match status" value="1"/>
</dbReference>
<comment type="caution">
    <text evidence="10">The sequence shown here is derived from an EMBL/GenBank/DDBJ whole genome shotgun (WGS) entry which is preliminary data.</text>
</comment>
<feature type="region of interest" description="Disordered" evidence="8">
    <location>
        <begin position="633"/>
        <end position="664"/>
    </location>
</feature>
<keyword evidence="4" id="KW-0547">Nucleotide-binding</keyword>
<dbReference type="PIRSF" id="PIRSF001589">
    <property type="entry name" value="Asn_synthetase_glu-h"/>
    <property type="match status" value="1"/>
</dbReference>
<dbReference type="Proteomes" id="UP000584642">
    <property type="component" value="Unassembled WGS sequence"/>
</dbReference>
<comment type="catalytic activity">
    <reaction evidence="7">
        <text>L-aspartate + L-glutamine + ATP + H2O = L-asparagine + L-glutamate + AMP + diphosphate + H(+)</text>
        <dbReference type="Rhea" id="RHEA:12228"/>
        <dbReference type="ChEBI" id="CHEBI:15377"/>
        <dbReference type="ChEBI" id="CHEBI:15378"/>
        <dbReference type="ChEBI" id="CHEBI:29985"/>
        <dbReference type="ChEBI" id="CHEBI:29991"/>
        <dbReference type="ChEBI" id="CHEBI:30616"/>
        <dbReference type="ChEBI" id="CHEBI:33019"/>
        <dbReference type="ChEBI" id="CHEBI:58048"/>
        <dbReference type="ChEBI" id="CHEBI:58359"/>
        <dbReference type="ChEBI" id="CHEBI:456215"/>
        <dbReference type="EC" id="6.3.5.4"/>
    </reaction>
</comment>
<dbReference type="InterPro" id="IPR006426">
    <property type="entry name" value="Asn_synth_AEB"/>
</dbReference>
<evidence type="ECO:0000256" key="1">
    <source>
        <dbReference type="ARBA" id="ARBA00005187"/>
    </source>
</evidence>
<dbReference type="InterPro" id="IPR017932">
    <property type="entry name" value="GATase_2_dom"/>
</dbReference>
<dbReference type="Gene3D" id="3.40.50.620">
    <property type="entry name" value="HUPs"/>
    <property type="match status" value="1"/>
</dbReference>
<keyword evidence="5" id="KW-0067">ATP-binding</keyword>
<evidence type="ECO:0000313" key="11">
    <source>
        <dbReference type="Proteomes" id="UP000584642"/>
    </source>
</evidence>
<dbReference type="Pfam" id="PF00733">
    <property type="entry name" value="Asn_synthase"/>
    <property type="match status" value="1"/>
</dbReference>